<proteinExistence type="predicted"/>
<keyword evidence="1" id="KW-0175">Coiled coil</keyword>
<feature type="coiled-coil region" evidence="1">
    <location>
        <begin position="722"/>
        <end position="749"/>
    </location>
</feature>
<reference evidence="4" key="1">
    <citation type="submission" date="2016-06" db="EMBL/GenBank/DDBJ databases">
        <title>Parallel loss of symbiosis genes in relatives of nitrogen-fixing non-legume Parasponia.</title>
        <authorList>
            <person name="Van Velzen R."/>
            <person name="Holmer R."/>
            <person name="Bu F."/>
            <person name="Rutten L."/>
            <person name="Van Zeijl A."/>
            <person name="Liu W."/>
            <person name="Santuari L."/>
            <person name="Cao Q."/>
            <person name="Sharma T."/>
            <person name="Shen D."/>
            <person name="Roswanjaya Y."/>
            <person name="Wardhani T."/>
            <person name="Kalhor M.S."/>
            <person name="Jansen J."/>
            <person name="Van den Hoogen J."/>
            <person name="Gungor B."/>
            <person name="Hartog M."/>
            <person name="Hontelez J."/>
            <person name="Verver J."/>
            <person name="Yang W.-C."/>
            <person name="Schijlen E."/>
            <person name="Repin R."/>
            <person name="Schilthuizen M."/>
            <person name="Schranz E."/>
            <person name="Heidstra R."/>
            <person name="Miyata K."/>
            <person name="Fedorova E."/>
            <person name="Kohlen W."/>
            <person name="Bisseling T."/>
            <person name="Smit S."/>
            <person name="Geurts R."/>
        </authorList>
    </citation>
    <scope>NUCLEOTIDE SEQUENCE [LARGE SCALE GENOMIC DNA]</scope>
    <source>
        <strain evidence="4">cv. WU1-14</strain>
    </source>
</reference>
<sequence length="1062" mass="113066">MGTLLSVSSALVAVLYKSPIILSSASSSSSPPTLYLSLEYPLSLGTSQTNWTQVMKIHPDEKIVLVRPHMGTASERAPLHLNLQAIVHSHCSCFSVIFLGDALSLGSVLGATILLLGFYAVLEQFLTSRPHVSEPADADGLPPCARLPKIALNTLSRSGVVSCFPSYFGRRPLGFLTPPTVETVGPVYDLFCYLIVHMVHDLGTGPTTASISLLDGFNNGFKLKPGIVSRRGIRAGFTKETTLSPWWSDTAKGRGPCGLVSLSLCPRRLYHLGQKTSGLAAISPSSFGPPIFRFDGDPPDAIKCEWGHDPDRTFHPVTSAEENRFKPYLPAGRLKGLEWIIIFRSPGDCRHIQAILNPLTMNMMPRMVTASSQLVGTNDLVAPSSHELEKAVRLVAEECVRLHREEVVAPKRARGSEIGPSANPSPVKGGATGHKARSKAPAGWHLMVLSGDEVPAVPHSDAGEPLSGGTSATRTVDGEETPLSLAGGSAAAVSSTPDSSSKSSAICLGREITELSGGAPRLNDDDRATLTLLRRRRSAHSGPPRGDAPPPSVADGAPSGAGLPSVTATTASGACPAGREGALTTSGAGPYSPGVSNAQKEGPAAEPELEALSSENVELVTKRTFAQLAAIQSFYSSRVRDMTEELSSRSALAERSEAALVELRSDFDLYQSLEEARVNSAVAHTLSVEKTRHEEMAVRLAEAEADKLAHSEAARLAQNKLKRQAELRLAALKDRLADVEKLKTRHQRQKSVERDHYSIKHYMQQLRDEISITYPADMLKKLAAEKEEPSTSASGAKELIPISGLPDRTSEAPGAQPTLGVSTGEGSSAVIVSIDKSDPGTPPPTGVGPSAGNGHAPMDRVSPPWAMTAKISSGDRGASFESSGPCSEPTLGIGRSLFGPIVAKEKAWAQLLPGTNRALPLQRFLTSPFVTYLPGSAGKLSGCAPLSSSYVFPGHRQASSMSDVTPIVRVFLRSAGKIELHSYFLFVCFLGPSTSDVTPIVRAFFRSAGKILLHSYFLFVSFLGSSMSDVTPIVRAFFRSAARFYCTAISSSYIFSGCRRVT</sequence>
<comment type="caution">
    <text evidence="3">The sequence shown here is derived from an EMBL/GenBank/DDBJ whole genome shotgun (WGS) entry which is preliminary data.</text>
</comment>
<keyword evidence="4" id="KW-1185">Reference proteome</keyword>
<evidence type="ECO:0000313" key="4">
    <source>
        <dbReference type="Proteomes" id="UP000237105"/>
    </source>
</evidence>
<feature type="region of interest" description="Disordered" evidence="2">
    <location>
        <begin position="454"/>
        <end position="503"/>
    </location>
</feature>
<evidence type="ECO:0000313" key="3">
    <source>
        <dbReference type="EMBL" id="PON47432.1"/>
    </source>
</evidence>
<feature type="region of interest" description="Disordered" evidence="2">
    <location>
        <begin position="785"/>
        <end position="856"/>
    </location>
</feature>
<accession>A0A2P5BF61</accession>
<feature type="compositionally biased region" description="Low complexity" evidence="2">
    <location>
        <begin position="483"/>
        <end position="503"/>
    </location>
</feature>
<gene>
    <name evidence="3" type="ORF">PanWU01x14_243910</name>
</gene>
<name>A0A2P5BF61_PARAD</name>
<dbReference type="EMBL" id="JXTB01000294">
    <property type="protein sequence ID" value="PON47432.1"/>
    <property type="molecule type" value="Genomic_DNA"/>
</dbReference>
<evidence type="ECO:0000256" key="1">
    <source>
        <dbReference type="SAM" id="Coils"/>
    </source>
</evidence>
<feature type="region of interest" description="Disordered" evidence="2">
    <location>
        <begin position="411"/>
        <end position="440"/>
    </location>
</feature>
<feature type="region of interest" description="Disordered" evidence="2">
    <location>
        <begin position="535"/>
        <end position="608"/>
    </location>
</feature>
<organism evidence="3 4">
    <name type="scientific">Parasponia andersonii</name>
    <name type="common">Sponia andersonii</name>
    <dbReference type="NCBI Taxonomy" id="3476"/>
    <lineage>
        <taxon>Eukaryota</taxon>
        <taxon>Viridiplantae</taxon>
        <taxon>Streptophyta</taxon>
        <taxon>Embryophyta</taxon>
        <taxon>Tracheophyta</taxon>
        <taxon>Spermatophyta</taxon>
        <taxon>Magnoliopsida</taxon>
        <taxon>eudicotyledons</taxon>
        <taxon>Gunneridae</taxon>
        <taxon>Pentapetalae</taxon>
        <taxon>rosids</taxon>
        <taxon>fabids</taxon>
        <taxon>Rosales</taxon>
        <taxon>Cannabaceae</taxon>
        <taxon>Parasponia</taxon>
    </lineage>
</organism>
<dbReference type="Proteomes" id="UP000237105">
    <property type="component" value="Unassembled WGS sequence"/>
</dbReference>
<protein>
    <submittedName>
        <fullName evidence="3">WAT1-related protein</fullName>
    </submittedName>
</protein>
<dbReference type="AlphaFoldDB" id="A0A2P5BF61"/>
<evidence type="ECO:0000256" key="2">
    <source>
        <dbReference type="SAM" id="MobiDB-lite"/>
    </source>
</evidence>